<accession>U4TMN7</accession>
<dbReference type="HOGENOM" id="CLU_000445_13_1_9"/>
<sequence>MNVRKYLQDHLPHMLFWVAGLLVADLLLWLSPGQRLLSWPTLVYLDILLTVFFLIFMVGVYFYRAQWYRSIQQRMDAGPDALNWPLKGAQNEAQQYLEDYVNKILELHRQATDQLLQQQEDQQAFITRWVHDIKVPLAGLQLTSDQLQDQVDEQTYTDITTQLERVNHYVAEVLYYSRLSSFANDYLLRDHALREIVSTALRSQMNSFFGKHLQLSMFDQDYQVLTDDKWLLFIVNQILANSVQYTPAGGKITITAGQTKNATWLRIADTGVGIDPADLPRIFQKGFTGQNGRAVNAQATGLGLYLAHTMAQRLGHELTVTSTPGKGTAVTITFPFLSYYGSDTATVQAPQLKKEP</sequence>
<keyword evidence="4" id="KW-1003">Cell membrane</keyword>
<keyword evidence="8" id="KW-0418">Kinase</keyword>
<dbReference type="GO" id="GO:0016036">
    <property type="term" value="P:cellular response to phosphate starvation"/>
    <property type="evidence" value="ECO:0007669"/>
    <property type="project" value="TreeGrafter"/>
</dbReference>
<dbReference type="EC" id="2.7.13.3" evidence="3"/>
<keyword evidence="6" id="KW-0808">Transferase</keyword>
<dbReference type="SMART" id="SM00387">
    <property type="entry name" value="HATPase_c"/>
    <property type="match status" value="1"/>
</dbReference>
<evidence type="ECO:0000259" key="13">
    <source>
        <dbReference type="PROSITE" id="PS50109"/>
    </source>
</evidence>
<dbReference type="GO" id="GO:0004721">
    <property type="term" value="F:phosphoprotein phosphatase activity"/>
    <property type="evidence" value="ECO:0007669"/>
    <property type="project" value="TreeGrafter"/>
</dbReference>
<dbReference type="SMART" id="SM00388">
    <property type="entry name" value="HisKA"/>
    <property type="match status" value="1"/>
</dbReference>
<dbReference type="GO" id="GO:0000155">
    <property type="term" value="F:phosphorelay sensor kinase activity"/>
    <property type="evidence" value="ECO:0007669"/>
    <property type="project" value="InterPro"/>
</dbReference>
<keyword evidence="15" id="KW-1185">Reference proteome</keyword>
<feature type="domain" description="Histidine kinase" evidence="13">
    <location>
        <begin position="128"/>
        <end position="338"/>
    </location>
</feature>
<dbReference type="Pfam" id="PF00512">
    <property type="entry name" value="HisKA"/>
    <property type="match status" value="1"/>
</dbReference>
<keyword evidence="10" id="KW-0902">Two-component regulatory system</keyword>
<keyword evidence="5" id="KW-0597">Phosphoprotein</keyword>
<dbReference type="EMBL" id="KI271583">
    <property type="protein sequence ID" value="ERL66151.1"/>
    <property type="molecule type" value="Genomic_DNA"/>
</dbReference>
<dbReference type="PROSITE" id="PS50109">
    <property type="entry name" value="HIS_KIN"/>
    <property type="match status" value="1"/>
</dbReference>
<dbReference type="PANTHER" id="PTHR45453:SF2">
    <property type="entry name" value="HISTIDINE KINASE"/>
    <property type="match status" value="1"/>
</dbReference>
<dbReference type="AlphaFoldDB" id="U4TMN7"/>
<dbReference type="InterPro" id="IPR050351">
    <property type="entry name" value="BphY/WalK/GraS-like"/>
</dbReference>
<evidence type="ECO:0000256" key="4">
    <source>
        <dbReference type="ARBA" id="ARBA00022475"/>
    </source>
</evidence>
<dbReference type="SUPFAM" id="SSF47384">
    <property type="entry name" value="Homodimeric domain of signal transducing histidine kinase"/>
    <property type="match status" value="1"/>
</dbReference>
<keyword evidence="7 12" id="KW-0812">Transmembrane</keyword>
<dbReference type="InterPro" id="IPR036890">
    <property type="entry name" value="HATPase_C_sf"/>
</dbReference>
<feature type="transmembrane region" description="Helical" evidence="12">
    <location>
        <begin position="12"/>
        <end position="30"/>
    </location>
</feature>
<dbReference type="InterPro" id="IPR004358">
    <property type="entry name" value="Sig_transdc_His_kin-like_C"/>
</dbReference>
<keyword evidence="11 12" id="KW-0472">Membrane</keyword>
<dbReference type="InterPro" id="IPR003594">
    <property type="entry name" value="HATPase_dom"/>
</dbReference>
<evidence type="ECO:0000256" key="7">
    <source>
        <dbReference type="ARBA" id="ARBA00022692"/>
    </source>
</evidence>
<dbReference type="Pfam" id="PF02518">
    <property type="entry name" value="HATPase_c"/>
    <property type="match status" value="1"/>
</dbReference>
<dbReference type="SUPFAM" id="SSF55874">
    <property type="entry name" value="ATPase domain of HSP90 chaperone/DNA topoisomerase II/histidine kinase"/>
    <property type="match status" value="1"/>
</dbReference>
<dbReference type="RefSeq" id="WP_022528528.1">
    <property type="nucleotide sequence ID" value="NZ_KI271583.1"/>
</dbReference>
<evidence type="ECO:0000313" key="14">
    <source>
        <dbReference type="EMBL" id="ERL66151.1"/>
    </source>
</evidence>
<evidence type="ECO:0000256" key="11">
    <source>
        <dbReference type="ARBA" id="ARBA00023136"/>
    </source>
</evidence>
<dbReference type="PRINTS" id="PR00344">
    <property type="entry name" value="BCTRLSENSOR"/>
</dbReference>
<dbReference type="CDD" id="cd00082">
    <property type="entry name" value="HisKA"/>
    <property type="match status" value="1"/>
</dbReference>
<feature type="transmembrane region" description="Helical" evidence="12">
    <location>
        <begin position="42"/>
        <end position="63"/>
    </location>
</feature>
<organism evidence="14 15">
    <name type="scientific">Schleiferilactobacillus shenzhenensis LY-73</name>
    <dbReference type="NCBI Taxonomy" id="1231336"/>
    <lineage>
        <taxon>Bacteria</taxon>
        <taxon>Bacillati</taxon>
        <taxon>Bacillota</taxon>
        <taxon>Bacilli</taxon>
        <taxon>Lactobacillales</taxon>
        <taxon>Lactobacillaceae</taxon>
        <taxon>Schleiferilactobacillus</taxon>
    </lineage>
</organism>
<dbReference type="eggNOG" id="COG5002">
    <property type="taxonomic scope" value="Bacteria"/>
</dbReference>
<dbReference type="STRING" id="1231336.L248_1243"/>
<evidence type="ECO:0000256" key="1">
    <source>
        <dbReference type="ARBA" id="ARBA00000085"/>
    </source>
</evidence>
<dbReference type="Gene3D" id="3.30.565.10">
    <property type="entry name" value="Histidine kinase-like ATPase, C-terminal domain"/>
    <property type="match status" value="1"/>
</dbReference>
<gene>
    <name evidence="14" type="ORF">L248_1243</name>
</gene>
<evidence type="ECO:0000256" key="12">
    <source>
        <dbReference type="SAM" id="Phobius"/>
    </source>
</evidence>
<keyword evidence="9 12" id="KW-1133">Transmembrane helix</keyword>
<dbReference type="InterPro" id="IPR036097">
    <property type="entry name" value="HisK_dim/P_sf"/>
</dbReference>
<protein>
    <recommendedName>
        <fullName evidence="3">histidine kinase</fullName>
        <ecNumber evidence="3">2.7.13.3</ecNumber>
    </recommendedName>
</protein>
<evidence type="ECO:0000313" key="15">
    <source>
        <dbReference type="Proteomes" id="UP000030647"/>
    </source>
</evidence>
<dbReference type="Proteomes" id="UP000030647">
    <property type="component" value="Unassembled WGS sequence"/>
</dbReference>
<name>U4TMN7_9LACO</name>
<evidence type="ECO:0000256" key="8">
    <source>
        <dbReference type="ARBA" id="ARBA00022777"/>
    </source>
</evidence>
<reference evidence="15" key="1">
    <citation type="journal article" date="2013" name="Genome Announc.">
        <title>Whole-Genome Sequencing of Lactobacillus shenzhenensis Strain LY-73T.</title>
        <authorList>
            <person name="Lin Z."/>
            <person name="Liu Z."/>
            <person name="Yang R."/>
            <person name="Zou Y."/>
            <person name="Wan D."/>
            <person name="Chen J."/>
            <person name="Guo M."/>
            <person name="Zhao J."/>
            <person name="Fang C."/>
            <person name="Yang R."/>
            <person name="Liu F."/>
        </authorList>
    </citation>
    <scope>NUCLEOTIDE SEQUENCE [LARGE SCALE GENOMIC DNA]</scope>
    <source>
        <strain evidence="15">LY-73</strain>
    </source>
</reference>
<evidence type="ECO:0000256" key="2">
    <source>
        <dbReference type="ARBA" id="ARBA00004651"/>
    </source>
</evidence>
<comment type="subcellular location">
    <subcellularLocation>
        <location evidence="2">Cell membrane</location>
        <topology evidence="2">Multi-pass membrane protein</topology>
    </subcellularLocation>
</comment>
<evidence type="ECO:0000256" key="9">
    <source>
        <dbReference type="ARBA" id="ARBA00022989"/>
    </source>
</evidence>
<evidence type="ECO:0000256" key="5">
    <source>
        <dbReference type="ARBA" id="ARBA00022553"/>
    </source>
</evidence>
<dbReference type="Gene3D" id="1.10.287.130">
    <property type="match status" value="1"/>
</dbReference>
<dbReference type="InterPro" id="IPR005467">
    <property type="entry name" value="His_kinase_dom"/>
</dbReference>
<evidence type="ECO:0000256" key="3">
    <source>
        <dbReference type="ARBA" id="ARBA00012438"/>
    </source>
</evidence>
<dbReference type="GO" id="GO:0005886">
    <property type="term" value="C:plasma membrane"/>
    <property type="evidence" value="ECO:0007669"/>
    <property type="project" value="UniProtKB-SubCell"/>
</dbReference>
<evidence type="ECO:0000256" key="6">
    <source>
        <dbReference type="ARBA" id="ARBA00022679"/>
    </source>
</evidence>
<dbReference type="PANTHER" id="PTHR45453">
    <property type="entry name" value="PHOSPHATE REGULON SENSOR PROTEIN PHOR"/>
    <property type="match status" value="1"/>
</dbReference>
<evidence type="ECO:0000256" key="10">
    <source>
        <dbReference type="ARBA" id="ARBA00023012"/>
    </source>
</evidence>
<proteinExistence type="predicted"/>
<comment type="catalytic activity">
    <reaction evidence="1">
        <text>ATP + protein L-histidine = ADP + protein N-phospho-L-histidine.</text>
        <dbReference type="EC" id="2.7.13.3"/>
    </reaction>
</comment>
<dbReference type="OrthoDB" id="9780487at2"/>
<dbReference type="InterPro" id="IPR003661">
    <property type="entry name" value="HisK_dim/P_dom"/>
</dbReference>